<evidence type="ECO:0000313" key="11">
    <source>
        <dbReference type="Proteomes" id="UP000499080"/>
    </source>
</evidence>
<proteinExistence type="inferred from homology"/>
<evidence type="ECO:0000256" key="4">
    <source>
        <dbReference type="ARBA" id="ARBA00022695"/>
    </source>
</evidence>
<gene>
    <name evidence="10" type="ORF">AVEN_73710_1</name>
</gene>
<keyword evidence="6" id="KW-0239">DNA-directed DNA polymerase</keyword>
<dbReference type="PANTHER" id="PTHR33568:SF3">
    <property type="entry name" value="DNA-DIRECTED DNA POLYMERASE"/>
    <property type="match status" value="1"/>
</dbReference>
<evidence type="ECO:0000256" key="3">
    <source>
        <dbReference type="ARBA" id="ARBA00022679"/>
    </source>
</evidence>
<dbReference type="Pfam" id="PF03175">
    <property type="entry name" value="DNA_pol_B_2"/>
    <property type="match status" value="1"/>
</dbReference>
<evidence type="ECO:0000256" key="1">
    <source>
        <dbReference type="ARBA" id="ARBA00005755"/>
    </source>
</evidence>
<dbReference type="PANTHER" id="PTHR33568">
    <property type="entry name" value="DNA POLYMERASE"/>
    <property type="match status" value="1"/>
</dbReference>
<keyword evidence="5" id="KW-0235">DNA replication</keyword>
<dbReference type="GO" id="GO:0003887">
    <property type="term" value="F:DNA-directed DNA polymerase activity"/>
    <property type="evidence" value="ECO:0007669"/>
    <property type="project" value="UniProtKB-KW"/>
</dbReference>
<evidence type="ECO:0000256" key="5">
    <source>
        <dbReference type="ARBA" id="ARBA00022705"/>
    </source>
</evidence>
<evidence type="ECO:0000256" key="7">
    <source>
        <dbReference type="ARBA" id="ARBA00023125"/>
    </source>
</evidence>
<organism evidence="10 11">
    <name type="scientific">Araneus ventricosus</name>
    <name type="common">Orbweaver spider</name>
    <name type="synonym">Epeira ventricosa</name>
    <dbReference type="NCBI Taxonomy" id="182803"/>
    <lineage>
        <taxon>Eukaryota</taxon>
        <taxon>Metazoa</taxon>
        <taxon>Ecdysozoa</taxon>
        <taxon>Arthropoda</taxon>
        <taxon>Chelicerata</taxon>
        <taxon>Arachnida</taxon>
        <taxon>Araneae</taxon>
        <taxon>Araneomorphae</taxon>
        <taxon>Entelegynae</taxon>
        <taxon>Araneoidea</taxon>
        <taxon>Araneidae</taxon>
        <taxon>Araneus</taxon>
    </lineage>
</organism>
<dbReference type="InterPro" id="IPR004868">
    <property type="entry name" value="DNA-dir_DNA_pol_B_mt/vir"/>
</dbReference>
<dbReference type="GO" id="GO:0006260">
    <property type="term" value="P:DNA replication"/>
    <property type="evidence" value="ECO:0007669"/>
    <property type="project" value="UniProtKB-KW"/>
</dbReference>
<evidence type="ECO:0000256" key="2">
    <source>
        <dbReference type="ARBA" id="ARBA00012417"/>
    </source>
</evidence>
<comment type="similarity">
    <text evidence="1">Belongs to the DNA polymerase type-B family.</text>
</comment>
<accession>A0A4Y2HQD3</accession>
<name>A0A4Y2HQD3_ARAVE</name>
<sequence>MISVCSLEFIENSLPDNIKDKVNEVEVNAINFVGLLNGALASNASGTSNIENEDDDDFSDSPLESAITIYEKNRRPNRRFSSEEINLQALIDMDRFPEEAKGPSIMDVLHIVRSLLVIVLRTVTLNLAPKDLIRFLFDQDRLDKLISAHLMPVAEMTVETMLSRIIHVVQSRDDILLDEGFDIEVITIRRPVGVGSRKVVIPSIDCIRKSSIISVNWDDYGVCCAKAILLALARLEKDVDFAAMRRKDCNILLRKALSLHDKTGIEVGPCRVNEISTFEDYLNVQVILFSTAEMNQVAYKGKKRERRVYIFLHDGHYEVLTSPKVAHYLDGTEFVFDGYGALNEFCCFLFSPKHKWFTAIAHNMKGFDGQLVLRWLLERGQCPKVISNGTKLMSILLRVGSIRIIDSCNFLPMPLSKMPKTFGLKELRKEFFPHLFNMQENQTYVGPLPDASYYSPNTMSLGDRKAFFQWYDNEVET</sequence>
<dbReference type="OrthoDB" id="6426746at2759"/>
<comment type="catalytic activity">
    <reaction evidence="8">
        <text>DNA(n) + a 2'-deoxyribonucleoside 5'-triphosphate = DNA(n+1) + diphosphate</text>
        <dbReference type="Rhea" id="RHEA:22508"/>
        <dbReference type="Rhea" id="RHEA-COMP:17339"/>
        <dbReference type="Rhea" id="RHEA-COMP:17340"/>
        <dbReference type="ChEBI" id="CHEBI:33019"/>
        <dbReference type="ChEBI" id="CHEBI:61560"/>
        <dbReference type="ChEBI" id="CHEBI:173112"/>
        <dbReference type="EC" id="2.7.7.7"/>
    </reaction>
</comment>
<keyword evidence="3" id="KW-0808">Transferase</keyword>
<keyword evidence="11" id="KW-1185">Reference proteome</keyword>
<keyword evidence="4" id="KW-0548">Nucleotidyltransferase</keyword>
<evidence type="ECO:0000256" key="6">
    <source>
        <dbReference type="ARBA" id="ARBA00022932"/>
    </source>
</evidence>
<comment type="caution">
    <text evidence="10">The sequence shown here is derived from an EMBL/GenBank/DDBJ whole genome shotgun (WGS) entry which is preliminary data.</text>
</comment>
<dbReference type="EC" id="2.7.7.7" evidence="2"/>
<evidence type="ECO:0000256" key="8">
    <source>
        <dbReference type="ARBA" id="ARBA00049244"/>
    </source>
</evidence>
<dbReference type="EMBL" id="BGPR01002090">
    <property type="protein sequence ID" value="GBM67581.1"/>
    <property type="molecule type" value="Genomic_DNA"/>
</dbReference>
<dbReference type="Proteomes" id="UP000499080">
    <property type="component" value="Unassembled WGS sequence"/>
</dbReference>
<dbReference type="Gene3D" id="3.30.420.10">
    <property type="entry name" value="Ribonuclease H-like superfamily/Ribonuclease H"/>
    <property type="match status" value="1"/>
</dbReference>
<dbReference type="GO" id="GO:0000166">
    <property type="term" value="F:nucleotide binding"/>
    <property type="evidence" value="ECO:0007669"/>
    <property type="project" value="InterPro"/>
</dbReference>
<feature type="domain" description="DNA-directed DNA polymerase family B mitochondria/virus" evidence="9">
    <location>
        <begin position="358"/>
        <end position="457"/>
    </location>
</feature>
<dbReference type="SUPFAM" id="SSF53098">
    <property type="entry name" value="Ribonuclease H-like"/>
    <property type="match status" value="1"/>
</dbReference>
<keyword evidence="7" id="KW-0238">DNA-binding</keyword>
<dbReference type="InterPro" id="IPR036397">
    <property type="entry name" value="RNaseH_sf"/>
</dbReference>
<dbReference type="AlphaFoldDB" id="A0A4Y2HQD3"/>
<evidence type="ECO:0000313" key="10">
    <source>
        <dbReference type="EMBL" id="GBM67581.1"/>
    </source>
</evidence>
<evidence type="ECO:0000259" key="9">
    <source>
        <dbReference type="Pfam" id="PF03175"/>
    </source>
</evidence>
<dbReference type="InterPro" id="IPR012337">
    <property type="entry name" value="RNaseH-like_sf"/>
</dbReference>
<protein>
    <recommendedName>
        <fullName evidence="2">DNA-directed DNA polymerase</fullName>
        <ecNumber evidence="2">2.7.7.7</ecNumber>
    </recommendedName>
</protein>
<dbReference type="GO" id="GO:0003677">
    <property type="term" value="F:DNA binding"/>
    <property type="evidence" value="ECO:0007669"/>
    <property type="project" value="UniProtKB-KW"/>
</dbReference>
<reference evidence="10 11" key="1">
    <citation type="journal article" date="2019" name="Sci. Rep.">
        <title>Orb-weaving spider Araneus ventricosus genome elucidates the spidroin gene catalogue.</title>
        <authorList>
            <person name="Kono N."/>
            <person name="Nakamura H."/>
            <person name="Ohtoshi R."/>
            <person name="Moran D.A.P."/>
            <person name="Shinohara A."/>
            <person name="Yoshida Y."/>
            <person name="Fujiwara M."/>
            <person name="Mori M."/>
            <person name="Tomita M."/>
            <person name="Arakawa K."/>
        </authorList>
    </citation>
    <scope>NUCLEOTIDE SEQUENCE [LARGE SCALE GENOMIC DNA]</scope>
</reference>